<evidence type="ECO:0000313" key="3">
    <source>
        <dbReference type="Proteomes" id="UP000316196"/>
    </source>
</evidence>
<feature type="domain" description="DUF2249" evidence="1">
    <location>
        <begin position="21"/>
        <end position="90"/>
    </location>
</feature>
<dbReference type="AlphaFoldDB" id="A0A542ZC65"/>
<gene>
    <name evidence="2" type="ORF">FB460_1685</name>
</gene>
<evidence type="ECO:0000313" key="2">
    <source>
        <dbReference type="EMBL" id="TQL57840.1"/>
    </source>
</evidence>
<accession>A0A542ZC65</accession>
<dbReference type="EMBL" id="VFOR01000002">
    <property type="protein sequence ID" value="TQL57840.1"/>
    <property type="molecule type" value="Genomic_DNA"/>
</dbReference>
<dbReference type="OrthoDB" id="8451629at2"/>
<dbReference type="InterPro" id="IPR018720">
    <property type="entry name" value="DUF2249"/>
</dbReference>
<dbReference type="RefSeq" id="WP_142093668.1">
    <property type="nucleotide sequence ID" value="NZ_BAAAMD010000004.1"/>
</dbReference>
<name>A0A542ZC65_9ACTN</name>
<dbReference type="Pfam" id="PF10006">
    <property type="entry name" value="DUF2249"/>
    <property type="match status" value="1"/>
</dbReference>
<reference evidence="2 3" key="1">
    <citation type="submission" date="2019-06" db="EMBL/GenBank/DDBJ databases">
        <title>Sequencing the genomes of 1000 actinobacteria strains.</title>
        <authorList>
            <person name="Klenk H.-P."/>
        </authorList>
    </citation>
    <scope>NUCLEOTIDE SEQUENCE [LARGE SCALE GENOMIC DNA]</scope>
    <source>
        <strain evidence="2 3">DSM 8251</strain>
    </source>
</reference>
<sequence length="92" mass="10216">MNIPLTENHGCACGHDHGTPELDARTIPHAIRHAAINGVVDSLQPGGEFILAAPHKPLPLIAEIESRHGDEVRHEYVTEGPDVWRIRFTRTR</sequence>
<proteinExistence type="predicted"/>
<organism evidence="2 3">
    <name type="scientific">Propioniferax innocua</name>
    <dbReference type="NCBI Taxonomy" id="1753"/>
    <lineage>
        <taxon>Bacteria</taxon>
        <taxon>Bacillati</taxon>
        <taxon>Actinomycetota</taxon>
        <taxon>Actinomycetes</taxon>
        <taxon>Propionibacteriales</taxon>
        <taxon>Propionibacteriaceae</taxon>
        <taxon>Propioniferax</taxon>
    </lineage>
</organism>
<protein>
    <submittedName>
        <fullName evidence="2">Uncharacterized protein (DUF2249 family)</fullName>
    </submittedName>
</protein>
<evidence type="ECO:0000259" key="1">
    <source>
        <dbReference type="Pfam" id="PF10006"/>
    </source>
</evidence>
<keyword evidence="3" id="KW-1185">Reference proteome</keyword>
<comment type="caution">
    <text evidence="2">The sequence shown here is derived from an EMBL/GenBank/DDBJ whole genome shotgun (WGS) entry which is preliminary data.</text>
</comment>
<dbReference type="Proteomes" id="UP000316196">
    <property type="component" value="Unassembled WGS sequence"/>
</dbReference>